<evidence type="ECO:0000256" key="1">
    <source>
        <dbReference type="SAM" id="SignalP"/>
    </source>
</evidence>
<protein>
    <recommendedName>
        <fullName evidence="4">rRNA-processing protein efg1</fullName>
    </recommendedName>
</protein>
<feature type="chain" id="PRO_5044268828" description="rRNA-processing protein efg1" evidence="1">
    <location>
        <begin position="18"/>
        <end position="252"/>
    </location>
</feature>
<evidence type="ECO:0000313" key="3">
    <source>
        <dbReference type="Proteomes" id="UP001515480"/>
    </source>
</evidence>
<accession>A0AB34IP66</accession>
<dbReference type="InterPro" id="IPR045388">
    <property type="entry name" value="HHL1-like"/>
</dbReference>
<name>A0AB34IP66_PRYPA</name>
<organism evidence="2 3">
    <name type="scientific">Prymnesium parvum</name>
    <name type="common">Toxic golden alga</name>
    <dbReference type="NCBI Taxonomy" id="97485"/>
    <lineage>
        <taxon>Eukaryota</taxon>
        <taxon>Haptista</taxon>
        <taxon>Haptophyta</taxon>
        <taxon>Prymnesiophyceae</taxon>
        <taxon>Prymnesiales</taxon>
        <taxon>Prymnesiaceae</taxon>
        <taxon>Prymnesium</taxon>
    </lineage>
</organism>
<sequence length="252" mass="27423">MRSHAFCLLVTLGYATSVQLPTSPPRSGAIVMKGRAQGGGPTIAKKSQRRRKAEVRTELVRLKRKVYQEARVKPRPAELGLQRQHDRYEALVAAGAARWPVFARVCPQAEMEEARSERDGGEWLEVGAVAFERGVEAAAAAWLHKRLVLEHACRLYPKLIPHADQLELGLAAPVGEDEEAKPEVVLRVEVPAAEKRAGFGGLPDEARSGHYFAESEQVGNEGKKVIQDSRGLAATKAATAMSFSKSLGLRSG</sequence>
<feature type="signal peptide" evidence="1">
    <location>
        <begin position="1"/>
        <end position="17"/>
    </location>
</feature>
<dbReference type="Pfam" id="PF20133">
    <property type="entry name" value="HHL1-like"/>
    <property type="match status" value="1"/>
</dbReference>
<keyword evidence="3" id="KW-1185">Reference proteome</keyword>
<gene>
    <name evidence="2" type="ORF">AB1Y20_011147</name>
</gene>
<keyword evidence="1" id="KW-0732">Signal</keyword>
<reference evidence="2 3" key="1">
    <citation type="journal article" date="2024" name="Science">
        <title>Giant polyketide synthase enzymes in the biosynthesis of giant marine polyether toxins.</title>
        <authorList>
            <person name="Fallon T.R."/>
            <person name="Shende V.V."/>
            <person name="Wierzbicki I.H."/>
            <person name="Pendleton A.L."/>
            <person name="Watervoot N.F."/>
            <person name="Auber R.P."/>
            <person name="Gonzalez D.J."/>
            <person name="Wisecaver J.H."/>
            <person name="Moore B.S."/>
        </authorList>
    </citation>
    <scope>NUCLEOTIDE SEQUENCE [LARGE SCALE GENOMIC DNA]</scope>
    <source>
        <strain evidence="2 3">12B1</strain>
    </source>
</reference>
<dbReference type="EMBL" id="JBGBPQ010000022">
    <property type="protein sequence ID" value="KAL1503083.1"/>
    <property type="molecule type" value="Genomic_DNA"/>
</dbReference>
<dbReference type="Proteomes" id="UP001515480">
    <property type="component" value="Unassembled WGS sequence"/>
</dbReference>
<evidence type="ECO:0008006" key="4">
    <source>
        <dbReference type="Google" id="ProtNLM"/>
    </source>
</evidence>
<evidence type="ECO:0000313" key="2">
    <source>
        <dbReference type="EMBL" id="KAL1503083.1"/>
    </source>
</evidence>
<proteinExistence type="predicted"/>
<comment type="caution">
    <text evidence="2">The sequence shown here is derived from an EMBL/GenBank/DDBJ whole genome shotgun (WGS) entry which is preliminary data.</text>
</comment>
<dbReference type="AlphaFoldDB" id="A0AB34IP66"/>